<evidence type="ECO:0000313" key="3">
    <source>
        <dbReference type="Ensembl" id="ENSMMSP00000003480.1"/>
    </source>
</evidence>
<organism evidence="3 4">
    <name type="scientific">Moschus moschiferus</name>
    <name type="common">Siberian musk deer</name>
    <name type="synonym">Moschus sibiricus</name>
    <dbReference type="NCBI Taxonomy" id="68415"/>
    <lineage>
        <taxon>Eukaryota</taxon>
        <taxon>Metazoa</taxon>
        <taxon>Chordata</taxon>
        <taxon>Craniata</taxon>
        <taxon>Vertebrata</taxon>
        <taxon>Euteleostomi</taxon>
        <taxon>Mammalia</taxon>
        <taxon>Eutheria</taxon>
        <taxon>Laurasiatheria</taxon>
        <taxon>Artiodactyla</taxon>
        <taxon>Ruminantia</taxon>
        <taxon>Pecora</taxon>
        <taxon>Moschidae</taxon>
        <taxon>Moschus</taxon>
    </lineage>
</organism>
<reference evidence="3" key="2">
    <citation type="submission" date="2025-09" db="UniProtKB">
        <authorList>
            <consortium name="Ensembl"/>
        </authorList>
    </citation>
    <scope>IDENTIFICATION</scope>
</reference>
<protein>
    <recommendedName>
        <fullName evidence="2">DUF4537 domain-containing protein</fullName>
    </recommendedName>
</protein>
<keyword evidence="1" id="KW-0732">Signal</keyword>
<dbReference type="PANTHER" id="PTHR46785:SF1">
    <property type="entry name" value="VON WILLEBRAND FACTOR A DOMAIN-CONTAINING PROTEIN 3B"/>
    <property type="match status" value="1"/>
</dbReference>
<evidence type="ECO:0000313" key="4">
    <source>
        <dbReference type="Proteomes" id="UP000694544"/>
    </source>
</evidence>
<feature type="chain" id="PRO_5034193525" description="DUF4537 domain-containing protein" evidence="1">
    <location>
        <begin position="20"/>
        <end position="364"/>
    </location>
</feature>
<sequence length="364" mass="40805">MPSHIGTLLFLHRMVFPLAHVCNDTNKMTLINPQGVKLNIYKQKVEQAIKSYEKRLNKIVWRALSPEEKKKLDANKPMRYLENKAALNEALERLNWPISLKELSMLENEILAGKMYVQQAMELQEAVKKENYVSKALEEQQKIQATPTKKNKSKRLDPLKGQKVIARCDENGFYFPGVVKKCVSPTHALVGFRYGDTKVVPISFITPVGGAMPCPLLQVGDYVFAKIVIPKGFDFYVPAIVIALPNQDMAEDKFYTVLKCNNRREFCPRSALIKISQNKYALSCSHINSPPIQEDSKVGESKVRVLAYLCPGECGWVVVSWGNSGVNKFLSEAAGSLKAGKLRPGDWSQGHNLGGDLEHRLGCL</sequence>
<name>A0A8C6CLR1_MOSMO</name>
<dbReference type="Proteomes" id="UP000694544">
    <property type="component" value="Unplaced"/>
</dbReference>
<feature type="signal peptide" evidence="1">
    <location>
        <begin position="1"/>
        <end position="19"/>
    </location>
</feature>
<dbReference type="PANTHER" id="PTHR46785">
    <property type="entry name" value="VON WILLEBRAND FACTOR A DOMAIN-CONTAINING PROTEIN 3B"/>
    <property type="match status" value="1"/>
</dbReference>
<proteinExistence type="predicted"/>
<dbReference type="Ensembl" id="ENSMMST00000003788.1">
    <property type="protein sequence ID" value="ENSMMSP00000003480.1"/>
    <property type="gene ID" value="ENSMMSG00000002609.1"/>
</dbReference>
<evidence type="ECO:0000259" key="2">
    <source>
        <dbReference type="Pfam" id="PF15057"/>
    </source>
</evidence>
<evidence type="ECO:0000256" key="1">
    <source>
        <dbReference type="SAM" id="SignalP"/>
    </source>
</evidence>
<dbReference type="Pfam" id="PF15057">
    <property type="entry name" value="DUF4537"/>
    <property type="match status" value="1"/>
</dbReference>
<keyword evidence="4" id="KW-1185">Reference proteome</keyword>
<dbReference type="GeneTree" id="ENSGT00940000157237"/>
<dbReference type="InterPro" id="IPR032770">
    <property type="entry name" value="DUF4537"/>
</dbReference>
<dbReference type="AlphaFoldDB" id="A0A8C6CLR1"/>
<feature type="domain" description="DUF4537" evidence="2">
    <location>
        <begin position="161"/>
        <end position="287"/>
    </location>
</feature>
<reference evidence="3" key="1">
    <citation type="submission" date="2025-08" db="UniProtKB">
        <authorList>
            <consortium name="Ensembl"/>
        </authorList>
    </citation>
    <scope>IDENTIFICATION</scope>
</reference>
<accession>A0A8C6CLR1</accession>